<dbReference type="SUPFAM" id="SSF57756">
    <property type="entry name" value="Retrovirus zinc finger-like domains"/>
    <property type="match status" value="1"/>
</dbReference>
<keyword evidence="1" id="KW-0862">Zinc</keyword>
<evidence type="ECO:0000256" key="1">
    <source>
        <dbReference type="PROSITE-ProRule" id="PRU00047"/>
    </source>
</evidence>
<dbReference type="PROSITE" id="PS50158">
    <property type="entry name" value="ZF_CCHC"/>
    <property type="match status" value="1"/>
</dbReference>
<dbReference type="Proteomes" id="UP001151760">
    <property type="component" value="Unassembled WGS sequence"/>
</dbReference>
<organism evidence="4 5">
    <name type="scientific">Tanacetum coccineum</name>
    <dbReference type="NCBI Taxonomy" id="301880"/>
    <lineage>
        <taxon>Eukaryota</taxon>
        <taxon>Viridiplantae</taxon>
        <taxon>Streptophyta</taxon>
        <taxon>Embryophyta</taxon>
        <taxon>Tracheophyta</taxon>
        <taxon>Spermatophyta</taxon>
        <taxon>Magnoliopsida</taxon>
        <taxon>eudicotyledons</taxon>
        <taxon>Gunneridae</taxon>
        <taxon>Pentapetalae</taxon>
        <taxon>asterids</taxon>
        <taxon>campanulids</taxon>
        <taxon>Asterales</taxon>
        <taxon>Asteraceae</taxon>
        <taxon>Asteroideae</taxon>
        <taxon>Anthemideae</taxon>
        <taxon>Anthemidinae</taxon>
        <taxon>Tanacetum</taxon>
    </lineage>
</organism>
<keyword evidence="1" id="KW-0479">Metal-binding</keyword>
<sequence length="380" mass="42477">MGSTTTKEKAKSLNLKAKVTREQTCDNSDSQDGSDEDIDEEEDAKAFNLLAKNFRNFGNKGGESSNPKGACYNCGIEGHFASECRKSKENKAFIVGACSNSEDGDEHQNDATCLTGIESQEVCLKCDLLPDDWIMDSGCTKHMIGNRRLFTSYKEYDCEHVMFGSNLKGKVFGGGNIIHESITITNVEHASGLTFTLVSIGYSQTSKAYIVLNKETIRIEEYLNVTFDESLPMPKSSPSVEDDRINEPIVQDLNGSPPLQVNVSDEGYPKSLKEVRGLPIEQVIGELNERTLSSNVDICQVFLKLCIDEDPIWEKITYELEEPFRNTHVDECVCCQVQHIMKDNVYALRKEMREIHAAINNDLKVLTAVVEDNARVFLQD</sequence>
<comment type="caution">
    <text evidence="4">The sequence shown here is derived from an EMBL/GenBank/DDBJ whole genome shotgun (WGS) entry which is preliminary data.</text>
</comment>
<feature type="region of interest" description="Disordered" evidence="2">
    <location>
        <begin position="1"/>
        <end position="42"/>
    </location>
</feature>
<keyword evidence="1" id="KW-0863">Zinc-finger</keyword>
<feature type="domain" description="CCHC-type" evidence="3">
    <location>
        <begin position="71"/>
        <end position="86"/>
    </location>
</feature>
<dbReference type="EMBL" id="BQNB010018109">
    <property type="protein sequence ID" value="GJT70779.1"/>
    <property type="molecule type" value="Genomic_DNA"/>
</dbReference>
<dbReference type="InterPro" id="IPR036875">
    <property type="entry name" value="Znf_CCHC_sf"/>
</dbReference>
<name>A0ABQ5G5B1_9ASTR</name>
<evidence type="ECO:0000259" key="3">
    <source>
        <dbReference type="PROSITE" id="PS50158"/>
    </source>
</evidence>
<accession>A0ABQ5G5B1</accession>
<protein>
    <submittedName>
        <fullName evidence="4">Integrase, catalytic region, zinc finger, CCHC-type containing protein</fullName>
    </submittedName>
</protein>
<proteinExistence type="predicted"/>
<gene>
    <name evidence="4" type="ORF">Tco_1030065</name>
</gene>
<dbReference type="InterPro" id="IPR001878">
    <property type="entry name" value="Znf_CCHC"/>
</dbReference>
<feature type="compositionally biased region" description="Acidic residues" evidence="2">
    <location>
        <begin position="32"/>
        <end position="42"/>
    </location>
</feature>
<dbReference type="SMART" id="SM00343">
    <property type="entry name" value="ZnF_C2HC"/>
    <property type="match status" value="1"/>
</dbReference>
<evidence type="ECO:0000313" key="4">
    <source>
        <dbReference type="EMBL" id="GJT70779.1"/>
    </source>
</evidence>
<feature type="compositionally biased region" description="Basic and acidic residues" evidence="2">
    <location>
        <begin position="1"/>
        <end position="11"/>
    </location>
</feature>
<keyword evidence="5" id="KW-1185">Reference proteome</keyword>
<dbReference type="Pfam" id="PF22936">
    <property type="entry name" value="Pol_BBD"/>
    <property type="match status" value="1"/>
</dbReference>
<dbReference type="Gene3D" id="4.10.60.10">
    <property type="entry name" value="Zinc finger, CCHC-type"/>
    <property type="match status" value="1"/>
</dbReference>
<dbReference type="InterPro" id="IPR054722">
    <property type="entry name" value="PolX-like_BBD"/>
</dbReference>
<reference evidence="4" key="2">
    <citation type="submission" date="2022-01" db="EMBL/GenBank/DDBJ databases">
        <authorList>
            <person name="Yamashiro T."/>
            <person name="Shiraishi A."/>
            <person name="Satake H."/>
            <person name="Nakayama K."/>
        </authorList>
    </citation>
    <scope>NUCLEOTIDE SEQUENCE</scope>
</reference>
<dbReference type="Pfam" id="PF00098">
    <property type="entry name" value="zf-CCHC"/>
    <property type="match status" value="1"/>
</dbReference>
<evidence type="ECO:0000313" key="5">
    <source>
        <dbReference type="Proteomes" id="UP001151760"/>
    </source>
</evidence>
<evidence type="ECO:0000256" key="2">
    <source>
        <dbReference type="SAM" id="MobiDB-lite"/>
    </source>
</evidence>
<reference evidence="4" key="1">
    <citation type="journal article" date="2022" name="Int. J. Mol. Sci.">
        <title>Draft Genome of Tanacetum Coccineum: Genomic Comparison of Closely Related Tanacetum-Family Plants.</title>
        <authorList>
            <person name="Yamashiro T."/>
            <person name="Shiraishi A."/>
            <person name="Nakayama K."/>
            <person name="Satake H."/>
        </authorList>
    </citation>
    <scope>NUCLEOTIDE SEQUENCE</scope>
</reference>